<evidence type="ECO:0000256" key="2">
    <source>
        <dbReference type="ARBA" id="ARBA00022737"/>
    </source>
</evidence>
<protein>
    <submittedName>
        <fullName evidence="8">EF-hand domain-containing protein</fullName>
    </submittedName>
</protein>
<sequence>MLSLPTFVVFFVCLSRAVPQQRPAGAQEFGGEQVHDAEHIKEHLEGKVDPTADMTPEQLQFHYFNIYDLNKDGHLDGVELVKAITHYHEHSEQQDTPNQPPPPLPTDDQLEQLIDTILKENDYNNNGMIDYGEYILGQQLRDQKSP</sequence>
<dbReference type="Proteomes" id="UP000095287">
    <property type="component" value="Unplaced"/>
</dbReference>
<dbReference type="InterPro" id="IPR011992">
    <property type="entry name" value="EF-hand-dom_pair"/>
</dbReference>
<proteinExistence type="predicted"/>
<dbReference type="PANTHER" id="PTHR23104">
    <property type="entry name" value="MULTIPLE COAGULATION FACTOR DEFICIENCY PROTEIN 2 NEURAL STEM CELL DERIVED NEURONAL SURVIVAL PROTEIN"/>
    <property type="match status" value="1"/>
</dbReference>
<dbReference type="AlphaFoldDB" id="A0A1I7YAQ1"/>
<dbReference type="InterPro" id="IPR018247">
    <property type="entry name" value="EF_Hand_1_Ca_BS"/>
</dbReference>
<evidence type="ECO:0000259" key="6">
    <source>
        <dbReference type="PROSITE" id="PS50222"/>
    </source>
</evidence>
<dbReference type="GO" id="GO:0005509">
    <property type="term" value="F:calcium ion binding"/>
    <property type="evidence" value="ECO:0007669"/>
    <property type="project" value="InterPro"/>
</dbReference>
<dbReference type="Gene3D" id="1.10.238.10">
    <property type="entry name" value="EF-hand"/>
    <property type="match status" value="1"/>
</dbReference>
<dbReference type="SUPFAM" id="SSF47473">
    <property type="entry name" value="EF-hand"/>
    <property type="match status" value="1"/>
</dbReference>
<evidence type="ECO:0000256" key="5">
    <source>
        <dbReference type="SAM" id="SignalP"/>
    </source>
</evidence>
<dbReference type="WBParaSite" id="L893_g142.t1">
    <property type="protein sequence ID" value="L893_g142.t1"/>
    <property type="gene ID" value="L893_g142"/>
</dbReference>
<dbReference type="PROSITE" id="PS00018">
    <property type="entry name" value="EF_HAND_1"/>
    <property type="match status" value="2"/>
</dbReference>
<dbReference type="InterPro" id="IPR002048">
    <property type="entry name" value="EF_hand_dom"/>
</dbReference>
<evidence type="ECO:0000256" key="4">
    <source>
        <dbReference type="SAM" id="MobiDB-lite"/>
    </source>
</evidence>
<organism evidence="7 8">
    <name type="scientific">Steinernema glaseri</name>
    <dbReference type="NCBI Taxonomy" id="37863"/>
    <lineage>
        <taxon>Eukaryota</taxon>
        <taxon>Metazoa</taxon>
        <taxon>Ecdysozoa</taxon>
        <taxon>Nematoda</taxon>
        <taxon>Chromadorea</taxon>
        <taxon>Rhabditida</taxon>
        <taxon>Tylenchina</taxon>
        <taxon>Panagrolaimomorpha</taxon>
        <taxon>Strongyloidoidea</taxon>
        <taxon>Steinernematidae</taxon>
        <taxon>Steinernema</taxon>
    </lineage>
</organism>
<keyword evidence="7" id="KW-1185">Reference proteome</keyword>
<feature type="signal peptide" evidence="5">
    <location>
        <begin position="1"/>
        <end position="17"/>
    </location>
</feature>
<evidence type="ECO:0000256" key="1">
    <source>
        <dbReference type="ARBA" id="ARBA00022729"/>
    </source>
</evidence>
<feature type="domain" description="EF-hand" evidence="6">
    <location>
        <begin position="55"/>
        <end position="90"/>
    </location>
</feature>
<dbReference type="InterPro" id="IPR052110">
    <property type="entry name" value="MCFD2-like"/>
</dbReference>
<evidence type="ECO:0000313" key="7">
    <source>
        <dbReference type="Proteomes" id="UP000095287"/>
    </source>
</evidence>
<accession>A0A1I7YAQ1</accession>
<feature type="chain" id="PRO_5009311907" evidence="5">
    <location>
        <begin position="18"/>
        <end position="146"/>
    </location>
</feature>
<dbReference type="PANTHER" id="PTHR23104:SF17">
    <property type="entry name" value="EF-HAND DOMAIN-CONTAINING PROTEIN"/>
    <property type="match status" value="1"/>
</dbReference>
<feature type="region of interest" description="Disordered" evidence="4">
    <location>
        <begin position="88"/>
        <end position="108"/>
    </location>
</feature>
<reference evidence="8" key="1">
    <citation type="submission" date="2016-11" db="UniProtKB">
        <authorList>
            <consortium name="WormBaseParasite"/>
        </authorList>
    </citation>
    <scope>IDENTIFICATION</scope>
</reference>
<evidence type="ECO:0000256" key="3">
    <source>
        <dbReference type="ARBA" id="ARBA00022837"/>
    </source>
</evidence>
<dbReference type="PROSITE" id="PS50222">
    <property type="entry name" value="EF_HAND_2"/>
    <property type="match status" value="1"/>
</dbReference>
<evidence type="ECO:0000313" key="8">
    <source>
        <dbReference type="WBParaSite" id="L893_g142.t1"/>
    </source>
</evidence>
<keyword evidence="3" id="KW-0106">Calcium</keyword>
<keyword evidence="1 5" id="KW-0732">Signal</keyword>
<name>A0A1I7YAQ1_9BILA</name>
<keyword evidence="2" id="KW-0677">Repeat</keyword>
<dbReference type="Pfam" id="PF13499">
    <property type="entry name" value="EF-hand_7"/>
    <property type="match status" value="1"/>
</dbReference>